<feature type="active site" description="Cysteine sulfenic acid (-SOH) intermediate" evidence="6">
    <location>
        <position position="59"/>
    </location>
</feature>
<evidence type="ECO:0000256" key="5">
    <source>
        <dbReference type="ARBA" id="ARBA00023284"/>
    </source>
</evidence>
<dbReference type="SUPFAM" id="SSF52833">
    <property type="entry name" value="Thioredoxin-like"/>
    <property type="match status" value="1"/>
</dbReference>
<dbReference type="Gene3D" id="3.40.30.10">
    <property type="entry name" value="Glutaredoxin"/>
    <property type="match status" value="1"/>
</dbReference>
<dbReference type="InterPro" id="IPR050455">
    <property type="entry name" value="Tpx_Peroxidase_subfamily"/>
</dbReference>
<evidence type="ECO:0000313" key="9">
    <source>
        <dbReference type="Proteomes" id="UP000215332"/>
    </source>
</evidence>
<dbReference type="PROSITE" id="PS51352">
    <property type="entry name" value="THIOREDOXIN_2"/>
    <property type="match status" value="1"/>
</dbReference>
<dbReference type="RefSeq" id="WP_021105944.1">
    <property type="nucleotide sequence ID" value="NZ_LT906441.1"/>
</dbReference>
<dbReference type="PROSITE" id="PS01265">
    <property type="entry name" value="TPX"/>
    <property type="match status" value="1"/>
</dbReference>
<accession>A0A239WFT6</accession>
<dbReference type="KEGG" id="cgrn:4412665_00899"/>
<dbReference type="eggNOG" id="COG2077">
    <property type="taxonomic scope" value="Bacteria"/>
</dbReference>
<dbReference type="InterPro" id="IPR002065">
    <property type="entry name" value="TPX"/>
</dbReference>
<dbReference type="InterPro" id="IPR013740">
    <property type="entry name" value="Redoxin"/>
</dbReference>
<keyword evidence="2 6" id="KW-0049">Antioxidant</keyword>
<dbReference type="PANTHER" id="PTHR43110">
    <property type="entry name" value="THIOL PEROXIDASE"/>
    <property type="match status" value="1"/>
</dbReference>
<dbReference type="GO" id="GO:0008379">
    <property type="term" value="F:thioredoxin peroxidase activity"/>
    <property type="evidence" value="ECO:0007669"/>
    <property type="project" value="UniProtKB-UniRule"/>
</dbReference>
<feature type="domain" description="Thioredoxin" evidence="7">
    <location>
        <begin position="18"/>
        <end position="165"/>
    </location>
</feature>
<keyword evidence="1 6" id="KW-0575">Peroxidase</keyword>
<keyword evidence="5 6" id="KW-0676">Redox-active center</keyword>
<proteinExistence type="inferred from homology"/>
<organism evidence="8 9">
    <name type="scientific">Cutibacterium granulosum</name>
    <dbReference type="NCBI Taxonomy" id="33011"/>
    <lineage>
        <taxon>Bacteria</taxon>
        <taxon>Bacillati</taxon>
        <taxon>Actinomycetota</taxon>
        <taxon>Actinomycetes</taxon>
        <taxon>Propionibacteriales</taxon>
        <taxon>Propionibacteriaceae</taxon>
        <taxon>Cutibacterium</taxon>
    </lineage>
</organism>
<keyword evidence="3 6" id="KW-0560">Oxidoreductase</keyword>
<evidence type="ECO:0000256" key="2">
    <source>
        <dbReference type="ARBA" id="ARBA00022862"/>
    </source>
</evidence>
<evidence type="ECO:0000256" key="4">
    <source>
        <dbReference type="ARBA" id="ARBA00023157"/>
    </source>
</evidence>
<sequence length="166" mass="17131">MATTAFKGAPVTTVGELPTVGQPAPIFDLVGTDLAPVTRESLPGRIVLNIFPSIDTGVCAQSVRTFNEKAAGLDAVSVLCVSNDLPFAQSRFCGAEGIENVTVASGFRSTFGDDFGVTMSDGPLAGLLARSIVVLDEDGTVVHTQLVDDIASEPDYSAALDAVQGK</sequence>
<dbReference type="NCBIfam" id="NF001808">
    <property type="entry name" value="PRK00522.1"/>
    <property type="match status" value="1"/>
</dbReference>
<evidence type="ECO:0000256" key="1">
    <source>
        <dbReference type="ARBA" id="ARBA00022559"/>
    </source>
</evidence>
<dbReference type="EMBL" id="LT906441">
    <property type="protein sequence ID" value="SNV33069.1"/>
    <property type="molecule type" value="Genomic_DNA"/>
</dbReference>
<comment type="miscellaneous">
    <text evidence="6">The active site is a conserved redox-active cysteine residue, the peroxidatic cysteine (C(P)), which makes the nucleophilic attack on the peroxide substrate. The peroxide oxidizes the C(P)-SH to cysteine sulfenic acid (C(P)-SOH), which then reacts with another cysteine residue, the resolving cysteine (C(R)), to form a disulfide bridge. The disulfide is subsequently reduced by an appropriate electron donor to complete the catalytic cycle. In this atypical 2-Cys peroxiredoxin, C(R) is present in the same subunit to form an intramolecular disulfide. The disulfide is subsequently reduced by thioredoxin.</text>
</comment>
<dbReference type="EC" id="1.11.1.24" evidence="6"/>
<feature type="disulfide bond" description="Redox-active" evidence="6">
    <location>
        <begin position="59"/>
        <end position="93"/>
    </location>
</feature>
<dbReference type="AlphaFoldDB" id="A0A239WFT6"/>
<dbReference type="PANTHER" id="PTHR43110:SF1">
    <property type="entry name" value="THIOL PEROXIDASE"/>
    <property type="match status" value="1"/>
</dbReference>
<comment type="similarity">
    <text evidence="6">Belongs to the peroxiredoxin family. Tpx subfamily.</text>
</comment>
<evidence type="ECO:0000259" key="7">
    <source>
        <dbReference type="PROSITE" id="PS51352"/>
    </source>
</evidence>
<name>A0A239WFT6_9ACTN</name>
<reference evidence="8 9" key="1">
    <citation type="submission" date="2017-06" db="EMBL/GenBank/DDBJ databases">
        <authorList>
            <consortium name="Pathogen Informatics"/>
        </authorList>
    </citation>
    <scope>NUCLEOTIDE SEQUENCE [LARGE SCALE GENOMIC DNA]</scope>
    <source>
        <strain evidence="8 9">NCTC11865</strain>
    </source>
</reference>
<keyword evidence="4 6" id="KW-1015">Disulfide bond</keyword>
<dbReference type="HAMAP" id="MF_00269">
    <property type="entry name" value="Tpx"/>
    <property type="match status" value="1"/>
</dbReference>
<evidence type="ECO:0000313" key="8">
    <source>
        <dbReference type="EMBL" id="SNV33069.1"/>
    </source>
</evidence>
<evidence type="ECO:0000256" key="6">
    <source>
        <dbReference type="HAMAP-Rule" id="MF_00269"/>
    </source>
</evidence>
<comment type="function">
    <text evidence="6">Thiol-specific peroxidase that catalyzes the reduction of hydrogen peroxide and organic hydroperoxides to water and alcohols, respectively. Plays a role in cell protection against oxidative stress by detoxifying peroxides.</text>
</comment>
<dbReference type="Pfam" id="PF08534">
    <property type="entry name" value="Redoxin"/>
    <property type="match status" value="1"/>
</dbReference>
<comment type="subunit">
    <text evidence="6">Homodimer.</text>
</comment>
<dbReference type="InterPro" id="IPR013766">
    <property type="entry name" value="Thioredoxin_domain"/>
</dbReference>
<dbReference type="Proteomes" id="UP000215332">
    <property type="component" value="Chromosome 1"/>
</dbReference>
<dbReference type="CDD" id="cd03014">
    <property type="entry name" value="PRX_Atyp2cys"/>
    <property type="match status" value="1"/>
</dbReference>
<evidence type="ECO:0000256" key="3">
    <source>
        <dbReference type="ARBA" id="ARBA00023002"/>
    </source>
</evidence>
<dbReference type="InterPro" id="IPR036249">
    <property type="entry name" value="Thioredoxin-like_sf"/>
</dbReference>
<comment type="catalytic activity">
    <reaction evidence="6">
        <text>a hydroperoxide + [thioredoxin]-dithiol = an alcohol + [thioredoxin]-disulfide + H2O</text>
        <dbReference type="Rhea" id="RHEA:62620"/>
        <dbReference type="Rhea" id="RHEA-COMP:10698"/>
        <dbReference type="Rhea" id="RHEA-COMP:10700"/>
        <dbReference type="ChEBI" id="CHEBI:15377"/>
        <dbReference type="ChEBI" id="CHEBI:29950"/>
        <dbReference type="ChEBI" id="CHEBI:30879"/>
        <dbReference type="ChEBI" id="CHEBI:35924"/>
        <dbReference type="ChEBI" id="CHEBI:50058"/>
        <dbReference type="EC" id="1.11.1.24"/>
    </reaction>
</comment>
<dbReference type="InterPro" id="IPR018219">
    <property type="entry name" value="Tpx_CS"/>
</dbReference>
<protein>
    <recommendedName>
        <fullName evidence="6">Thiol peroxidase</fullName>
        <shortName evidence="6">Tpx</shortName>
        <ecNumber evidence="6">1.11.1.24</ecNumber>
    </recommendedName>
    <alternativeName>
        <fullName evidence="6">Peroxiredoxin tpx</fullName>
        <shortName evidence="6">Prx</shortName>
    </alternativeName>
    <alternativeName>
        <fullName evidence="6">Thioredoxin peroxidase</fullName>
    </alternativeName>
    <alternativeName>
        <fullName evidence="6">Thioredoxin-dependent peroxiredoxin</fullName>
    </alternativeName>
</protein>
<gene>
    <name evidence="6 8" type="primary">tpx</name>
    <name evidence="8" type="ORF">SAMEA4412665_00899</name>
</gene>